<keyword evidence="2" id="KW-1185">Reference proteome</keyword>
<organism evidence="1 2">
    <name type="scientific">Dialister invisus DSM 15470</name>
    <dbReference type="NCBI Taxonomy" id="592028"/>
    <lineage>
        <taxon>Bacteria</taxon>
        <taxon>Bacillati</taxon>
        <taxon>Bacillota</taxon>
        <taxon>Negativicutes</taxon>
        <taxon>Veillonellales</taxon>
        <taxon>Veillonellaceae</taxon>
        <taxon>Dialister</taxon>
    </lineage>
</organism>
<reference evidence="1" key="1">
    <citation type="submission" date="2009-09" db="EMBL/GenBank/DDBJ databases">
        <authorList>
            <person name="Weinstock G."/>
            <person name="Sodergren E."/>
            <person name="Clifton S."/>
            <person name="Fulton L."/>
            <person name="Fulton B."/>
            <person name="Courtney L."/>
            <person name="Fronick C."/>
            <person name="Harrison M."/>
            <person name="Strong C."/>
            <person name="Farmer C."/>
            <person name="Delahaunty K."/>
            <person name="Markovic C."/>
            <person name="Hall O."/>
            <person name="Minx P."/>
            <person name="Tomlinson C."/>
            <person name="Mitreva M."/>
            <person name="Nelson J."/>
            <person name="Hou S."/>
            <person name="Wollam A."/>
            <person name="Pepin K.H."/>
            <person name="Johnson M."/>
            <person name="Bhonagiri V."/>
            <person name="Nash W.E."/>
            <person name="Warren W."/>
            <person name="Chinwalla A."/>
            <person name="Mardis E.R."/>
            <person name="Wilson R.K."/>
        </authorList>
    </citation>
    <scope>NUCLEOTIDE SEQUENCE [LARGE SCALE GENOMIC DNA]</scope>
    <source>
        <strain evidence="1">DSM 15470</strain>
    </source>
</reference>
<proteinExistence type="predicted"/>
<evidence type="ECO:0000313" key="2">
    <source>
        <dbReference type="Proteomes" id="UP000004736"/>
    </source>
</evidence>
<accession>C9LQ93</accession>
<sequence>MTGQLQRNRSVSKDTERRKAMNTMYDAVMKMEQLLGVYERLIDDLAGYMKENGIDYTNDDSVHPAIMLYSEAGRIYSRLLRTRKMEDLLRMEGEYNLMNGMVNEMKAGAWANLSGEDVSRKVM</sequence>
<comment type="caution">
    <text evidence="1">The sequence shown here is derived from an EMBL/GenBank/DDBJ whole genome shotgun (WGS) entry which is preliminary data.</text>
</comment>
<name>C9LQ93_9FIRM</name>
<evidence type="ECO:0000313" key="1">
    <source>
        <dbReference type="EMBL" id="EEW97729.1"/>
    </source>
</evidence>
<dbReference type="AlphaFoldDB" id="C9LQ93"/>
<protein>
    <submittedName>
        <fullName evidence="1">Uncharacterized protein</fullName>
    </submittedName>
</protein>
<gene>
    <name evidence="1" type="ORF">GCWU000321_01725</name>
</gene>
<dbReference type="Proteomes" id="UP000004736">
    <property type="component" value="Unassembled WGS sequence"/>
</dbReference>
<dbReference type="HOGENOM" id="CLU_2011612_0_0_9"/>
<dbReference type="EMBL" id="ACIM02000001">
    <property type="protein sequence ID" value="EEW97729.1"/>
    <property type="molecule type" value="Genomic_DNA"/>
</dbReference>